<evidence type="ECO:0000313" key="13">
    <source>
        <dbReference type="EMBL" id="KAJ0407239.1"/>
    </source>
</evidence>
<dbReference type="AlphaFoldDB" id="A0AAD5QDS5"/>
<feature type="chain" id="PRO_5041940623" description="Fucosyltransferase" evidence="11">
    <location>
        <begin position="25"/>
        <end position="778"/>
    </location>
</feature>
<accession>A0AAD5QDS5</accession>
<dbReference type="Gene3D" id="3.90.550.50">
    <property type="match status" value="1"/>
</dbReference>
<evidence type="ECO:0000256" key="9">
    <source>
        <dbReference type="ARBA" id="ARBA00023136"/>
    </source>
</evidence>
<dbReference type="InterPro" id="IPR002659">
    <property type="entry name" value="Glyco_trans_31"/>
</dbReference>
<dbReference type="GO" id="GO:0032580">
    <property type="term" value="C:Golgi cisterna membrane"/>
    <property type="evidence" value="ECO:0007669"/>
    <property type="project" value="UniProtKB-SubCell"/>
</dbReference>
<dbReference type="Pfam" id="PF00852">
    <property type="entry name" value="Glyco_transf_10"/>
    <property type="match status" value="1"/>
</dbReference>
<evidence type="ECO:0000256" key="11">
    <source>
        <dbReference type="SAM" id="SignalP"/>
    </source>
</evidence>
<evidence type="ECO:0000256" key="1">
    <source>
        <dbReference type="ARBA" id="ARBA00004323"/>
    </source>
</evidence>
<dbReference type="Proteomes" id="UP001209570">
    <property type="component" value="Unassembled WGS sequence"/>
</dbReference>
<dbReference type="GO" id="GO:0000139">
    <property type="term" value="C:Golgi membrane"/>
    <property type="evidence" value="ECO:0007669"/>
    <property type="project" value="UniProtKB-SubCell"/>
</dbReference>
<keyword evidence="9" id="KW-0472">Membrane</keyword>
<dbReference type="GO" id="GO:0016758">
    <property type="term" value="F:hexosyltransferase activity"/>
    <property type="evidence" value="ECO:0007669"/>
    <property type="project" value="InterPro"/>
</dbReference>
<evidence type="ECO:0000256" key="5">
    <source>
        <dbReference type="ARBA" id="ARBA00022692"/>
    </source>
</evidence>
<dbReference type="PANTHER" id="PTHR11214:SF3">
    <property type="entry name" value="BETA-1,3-GALACTOSYLTRANSFERASE 6"/>
    <property type="match status" value="1"/>
</dbReference>
<dbReference type="PANTHER" id="PTHR11214">
    <property type="entry name" value="BETA-1,3-N-ACETYLGLUCOSAMINYLTRANSFERASE"/>
    <property type="match status" value="1"/>
</dbReference>
<dbReference type="InterPro" id="IPR038577">
    <property type="entry name" value="GT10-like_C_sf"/>
</dbReference>
<dbReference type="InterPro" id="IPR055270">
    <property type="entry name" value="Glyco_tran_10_C"/>
</dbReference>
<dbReference type="EC" id="2.4.1.-" evidence="10"/>
<evidence type="ECO:0000256" key="6">
    <source>
        <dbReference type="ARBA" id="ARBA00022968"/>
    </source>
</evidence>
<evidence type="ECO:0000256" key="4">
    <source>
        <dbReference type="ARBA" id="ARBA00022679"/>
    </source>
</evidence>
<keyword evidence="7" id="KW-1133">Transmembrane helix</keyword>
<keyword evidence="3 10" id="KW-0328">Glycosyltransferase</keyword>
<keyword evidence="6" id="KW-0735">Signal-anchor</keyword>
<keyword evidence="8 10" id="KW-0333">Golgi apparatus</keyword>
<proteinExistence type="inferred from homology"/>
<comment type="similarity">
    <text evidence="10">Belongs to the glycosyltransferase 10 family.</text>
</comment>
<evidence type="ECO:0000256" key="8">
    <source>
        <dbReference type="ARBA" id="ARBA00023034"/>
    </source>
</evidence>
<comment type="subcellular location">
    <subcellularLocation>
        <location evidence="1">Golgi apparatus membrane</location>
        <topology evidence="1">Single-pass type II membrane protein</topology>
    </subcellularLocation>
    <subcellularLocation>
        <location evidence="10">Golgi apparatus</location>
        <location evidence="10">Golgi stack membrane</location>
        <topology evidence="10">Single-pass type II membrane protein</topology>
    </subcellularLocation>
</comment>
<evidence type="ECO:0000256" key="10">
    <source>
        <dbReference type="RuleBase" id="RU003832"/>
    </source>
</evidence>
<comment type="caution">
    <text evidence="13">The sequence shown here is derived from an EMBL/GenBank/DDBJ whole genome shotgun (WGS) entry which is preliminary data.</text>
</comment>
<keyword evidence="11" id="KW-0732">Signal</keyword>
<dbReference type="Gene3D" id="3.40.50.11660">
    <property type="entry name" value="Glycosyl transferase family 10, C-terminal domain"/>
    <property type="match status" value="1"/>
</dbReference>
<organism evidence="13 14">
    <name type="scientific">Pythium insidiosum</name>
    <name type="common">Pythiosis disease agent</name>
    <dbReference type="NCBI Taxonomy" id="114742"/>
    <lineage>
        <taxon>Eukaryota</taxon>
        <taxon>Sar</taxon>
        <taxon>Stramenopiles</taxon>
        <taxon>Oomycota</taxon>
        <taxon>Peronosporomycetes</taxon>
        <taxon>Pythiales</taxon>
        <taxon>Pythiaceae</taxon>
        <taxon>Pythium</taxon>
    </lineage>
</organism>
<comment type="similarity">
    <text evidence="2">Belongs to the glycosyltransferase 31 family.</text>
</comment>
<dbReference type="Pfam" id="PF01762">
    <property type="entry name" value="Galactosyl_T"/>
    <property type="match status" value="1"/>
</dbReference>
<keyword evidence="4 10" id="KW-0808">Transferase</keyword>
<dbReference type="EMBL" id="JAKCXM010000023">
    <property type="protein sequence ID" value="KAJ0407239.1"/>
    <property type="molecule type" value="Genomic_DNA"/>
</dbReference>
<sequence length="778" mass="85985">MRATSRSFLPSMTLHAMGWRMAVACCVAATIARLAFSGGSALPAVCSPTSDDSVAQNCSSPGASSLLLIGIKTDVVHGAAARQAIRETWGHPQTAPHGVRVLFLGCEAQLQREEAAAIETERQTFGDLLTHELDCVDGYDRLVDKALAFFRHASSLPHRFVMLADDDIYLRTDRLVEWLRRQRPERFYAGQVWSTQFRRAIRVQRDPRHRHYLSRTEYPPDELPPFANGPHVVVSADCAAFIARQQQQLRARALGAMDDVSLAWWLQQLHVRPLHLPEFLNLRDSLCHPNAVSIADVSPEGVRRMHANVVNSRSLCAGFSHSSWIRPTRTPTPTSTELAPAPAPQHFLLIDWTVELVPDVPELQIATRIRASGVADVQLDALFVPSGVSFFEFCRRVDELLREAFAGRRVDLETFCASFKSGLSAFIQRSVRASPAHATLYALPQHNLEGRETDPVVVVAYSPMASLSKLLLECLFAQVFPHAQVLLLPADDVLSPPAVLVFSLLDGNCSAVADTACLHERRALLDRYDFSTRLVLLAGEPWPVPDELQDRGVITLSTTLSSTGDDRAVYLPQASASFGERLSHRPHDLLAPSPAADGRRFCAYLYARCDRPQREYMFDLLNAHEPVDALGACQGAGRAPNASRRAHRFAPFFNDDAVALYAAYRFVLAFENADAPGYVTEKIVNAFLAGSVPVFHGHSRSAAALFNPQSFIDCGAFRRLRDCAAYVLLVHRNASLYASYRGAAPIRDRAAFERLFSWHPAVASSSLADRVRRLLDAA</sequence>
<evidence type="ECO:0000256" key="7">
    <source>
        <dbReference type="ARBA" id="ARBA00022989"/>
    </source>
</evidence>
<feature type="signal peptide" evidence="11">
    <location>
        <begin position="1"/>
        <end position="24"/>
    </location>
</feature>
<evidence type="ECO:0000256" key="2">
    <source>
        <dbReference type="ARBA" id="ARBA00008661"/>
    </source>
</evidence>
<evidence type="ECO:0000259" key="12">
    <source>
        <dbReference type="Pfam" id="PF00852"/>
    </source>
</evidence>
<reference evidence="13" key="1">
    <citation type="submission" date="2021-12" db="EMBL/GenBank/DDBJ databases">
        <title>Prjna785345.</title>
        <authorList>
            <person name="Rujirawat T."/>
            <person name="Krajaejun T."/>
        </authorList>
    </citation>
    <scope>NUCLEOTIDE SEQUENCE</scope>
    <source>
        <strain evidence="13">Pi057C3</strain>
    </source>
</reference>
<evidence type="ECO:0000256" key="3">
    <source>
        <dbReference type="ARBA" id="ARBA00022676"/>
    </source>
</evidence>
<feature type="domain" description="Fucosyltransferase C-terminal" evidence="12">
    <location>
        <begin position="605"/>
        <end position="740"/>
    </location>
</feature>
<evidence type="ECO:0000313" key="14">
    <source>
        <dbReference type="Proteomes" id="UP001209570"/>
    </source>
</evidence>
<name>A0AAD5QDS5_PYTIN</name>
<keyword evidence="5 10" id="KW-0812">Transmembrane</keyword>
<protein>
    <recommendedName>
        <fullName evidence="10">Fucosyltransferase</fullName>
        <ecNumber evidence="10">2.4.1.-</ecNumber>
    </recommendedName>
</protein>
<keyword evidence="14" id="KW-1185">Reference proteome</keyword>
<dbReference type="SUPFAM" id="SSF53756">
    <property type="entry name" value="UDP-Glycosyltransferase/glycogen phosphorylase"/>
    <property type="match status" value="1"/>
</dbReference>
<gene>
    <name evidence="13" type="ORF">P43SY_008014</name>
</gene>